<name>A0A4E0Q5E4_9EURY</name>
<sequence>MLINNSIASTINSDEEYETASLYDSLKKPTSSAISQDEIILLSTGIHVLDRNLGGGLPAGSLSYFSADPQSMSEVFLYQFTQSRKTFYFTTGRRPKYVLNDIINLGFDPGNIIFVDIYSEYYFSSCGEMVESVGNEYMDSKIIEFTEYNLRNIANDSSDEIINIIIDSFSFFMNLNVNPGIIRQLTNVIYEVTKEIQCLTYLYGQKGNNPAKMDSEAFAAVDVIFDSSLEKGPDKMVSKLAIPKIRGMVPNTDIIKFKIGEGVQIDTSRDIA</sequence>
<proteinExistence type="predicted"/>
<gene>
    <name evidence="3" type="ORF">CUN85_06030</name>
</gene>
<reference evidence="3 4" key="1">
    <citation type="submission" date="2017-11" db="EMBL/GenBank/DDBJ databases">
        <title>Isolation and Characterization of Methanogenic Archaea from Saline Meromictic Lake at Siberia.</title>
        <authorList>
            <person name="Shen Y."/>
            <person name="Huang H.-H."/>
            <person name="Lai M.-C."/>
            <person name="Chen S.-C."/>
        </authorList>
    </citation>
    <scope>NUCLEOTIDE SEQUENCE [LARGE SCALE GENOMIC DNA]</scope>
    <source>
        <strain evidence="3 4">SY-01</strain>
    </source>
</reference>
<evidence type="ECO:0000313" key="3">
    <source>
        <dbReference type="EMBL" id="TGC09390.1"/>
    </source>
</evidence>
<accession>A0A4E0Q5E4</accession>
<evidence type="ECO:0000256" key="1">
    <source>
        <dbReference type="ARBA" id="ARBA00022741"/>
    </source>
</evidence>
<dbReference type="GO" id="GO:0005524">
    <property type="term" value="F:ATP binding"/>
    <property type="evidence" value="ECO:0007669"/>
    <property type="project" value="UniProtKB-KW"/>
</dbReference>
<dbReference type="PANTHER" id="PTHR43637">
    <property type="entry name" value="UPF0273 PROTEIN TM_0370"/>
    <property type="match status" value="1"/>
</dbReference>
<protein>
    <submittedName>
        <fullName evidence="3">Recombinase RecA</fullName>
    </submittedName>
</protein>
<dbReference type="EMBL" id="PGGK01000005">
    <property type="protein sequence ID" value="TGC09390.1"/>
    <property type="molecule type" value="Genomic_DNA"/>
</dbReference>
<dbReference type="Pfam" id="PF23442">
    <property type="entry name" value="DUF7125"/>
    <property type="match status" value="1"/>
</dbReference>
<dbReference type="InterPro" id="IPR055549">
    <property type="entry name" value="DUF7125"/>
</dbReference>
<dbReference type="AlphaFoldDB" id="A0A4E0Q5E4"/>
<dbReference type="Proteomes" id="UP000297295">
    <property type="component" value="Unassembled WGS sequence"/>
</dbReference>
<dbReference type="Gene3D" id="3.40.50.300">
    <property type="entry name" value="P-loop containing nucleotide triphosphate hydrolases"/>
    <property type="match status" value="1"/>
</dbReference>
<evidence type="ECO:0000313" key="4">
    <source>
        <dbReference type="Proteomes" id="UP000297295"/>
    </source>
</evidence>
<keyword evidence="2" id="KW-0067">ATP-binding</keyword>
<evidence type="ECO:0000256" key="2">
    <source>
        <dbReference type="ARBA" id="ARBA00022840"/>
    </source>
</evidence>
<keyword evidence="1" id="KW-0547">Nucleotide-binding</keyword>
<organism evidence="3 4">
    <name type="scientific">Methanolobus halotolerans</name>
    <dbReference type="NCBI Taxonomy" id="2052935"/>
    <lineage>
        <taxon>Archaea</taxon>
        <taxon>Methanobacteriati</taxon>
        <taxon>Methanobacteriota</taxon>
        <taxon>Stenosarchaea group</taxon>
        <taxon>Methanomicrobia</taxon>
        <taxon>Methanosarcinales</taxon>
        <taxon>Methanosarcinaceae</taxon>
        <taxon>Methanolobus</taxon>
    </lineage>
</organism>
<comment type="caution">
    <text evidence="3">The sequence shown here is derived from an EMBL/GenBank/DDBJ whole genome shotgun (WGS) entry which is preliminary data.</text>
</comment>
<dbReference type="SUPFAM" id="SSF52540">
    <property type="entry name" value="P-loop containing nucleoside triphosphate hydrolases"/>
    <property type="match status" value="1"/>
</dbReference>
<dbReference type="InterPro" id="IPR027417">
    <property type="entry name" value="P-loop_NTPase"/>
</dbReference>
<keyword evidence="4" id="KW-1185">Reference proteome</keyword>
<dbReference type="PANTHER" id="PTHR43637:SF2">
    <property type="entry name" value="PROTEIN GVPD 1"/>
    <property type="match status" value="1"/>
</dbReference>